<evidence type="ECO:0000256" key="3">
    <source>
        <dbReference type="ARBA" id="ARBA00023157"/>
    </source>
</evidence>
<comment type="caution">
    <text evidence="6">The sequence shown here is derived from an EMBL/GenBank/DDBJ whole genome shotgun (WGS) entry which is preliminary data.</text>
</comment>
<evidence type="ECO:0000256" key="2">
    <source>
        <dbReference type="ARBA" id="ARBA00022525"/>
    </source>
</evidence>
<feature type="signal peptide" evidence="4">
    <location>
        <begin position="1"/>
        <end position="24"/>
    </location>
</feature>
<comment type="subcellular location">
    <subcellularLocation>
        <location evidence="1">Secreted</location>
    </subcellularLocation>
</comment>
<reference evidence="6" key="1">
    <citation type="submission" date="2023-01" db="EMBL/GenBank/DDBJ databases">
        <title>Genome assembly of the deep-sea coral Lophelia pertusa.</title>
        <authorList>
            <person name="Herrera S."/>
            <person name="Cordes E."/>
        </authorList>
    </citation>
    <scope>NUCLEOTIDE SEQUENCE</scope>
    <source>
        <strain evidence="6">USNM1676648</strain>
        <tissue evidence="6">Polyp</tissue>
    </source>
</reference>
<dbReference type="AlphaFoldDB" id="A0A9W9ZM11"/>
<dbReference type="GO" id="GO:0005576">
    <property type="term" value="C:extracellular region"/>
    <property type="evidence" value="ECO:0007669"/>
    <property type="project" value="UniProtKB-SubCell"/>
</dbReference>
<accession>A0A9W9ZM11</accession>
<dbReference type="EMBL" id="MU825890">
    <property type="protein sequence ID" value="KAJ7384183.1"/>
    <property type="molecule type" value="Genomic_DNA"/>
</dbReference>
<feature type="chain" id="PRO_5040919337" description="Glycoprotein hormone subunit beta domain-containing protein" evidence="4">
    <location>
        <begin position="25"/>
        <end position="117"/>
    </location>
</feature>
<name>A0A9W9ZM11_9CNID</name>
<keyword evidence="7" id="KW-1185">Reference proteome</keyword>
<evidence type="ECO:0000256" key="1">
    <source>
        <dbReference type="ARBA" id="ARBA00004613"/>
    </source>
</evidence>
<organism evidence="6 7">
    <name type="scientific">Desmophyllum pertusum</name>
    <dbReference type="NCBI Taxonomy" id="174260"/>
    <lineage>
        <taxon>Eukaryota</taxon>
        <taxon>Metazoa</taxon>
        <taxon>Cnidaria</taxon>
        <taxon>Anthozoa</taxon>
        <taxon>Hexacorallia</taxon>
        <taxon>Scleractinia</taxon>
        <taxon>Caryophylliina</taxon>
        <taxon>Caryophylliidae</taxon>
        <taxon>Desmophyllum</taxon>
    </lineage>
</organism>
<keyword evidence="4" id="KW-0732">Signal</keyword>
<evidence type="ECO:0000313" key="7">
    <source>
        <dbReference type="Proteomes" id="UP001163046"/>
    </source>
</evidence>
<gene>
    <name evidence="6" type="ORF">OS493_023512</name>
</gene>
<sequence length="117" mass="12753">MLLSYSKVITVFGLLLFIAITAQSKQRRIFSDCVVRDGRLIMQRDGCKFTIKTKACGGGCLSSAKPFSHTTGFASSCSCCAPIASIIKERTVNCHGVKKVIRYPEVIRCACRPCLNG</sequence>
<evidence type="ECO:0000313" key="6">
    <source>
        <dbReference type="EMBL" id="KAJ7384183.1"/>
    </source>
</evidence>
<dbReference type="Gene3D" id="2.10.90.10">
    <property type="entry name" value="Cystine-knot cytokines"/>
    <property type="match status" value="1"/>
</dbReference>
<dbReference type="Pfam" id="PF00007">
    <property type="entry name" value="Cys_knot"/>
    <property type="match status" value="1"/>
</dbReference>
<proteinExistence type="predicted"/>
<evidence type="ECO:0000256" key="4">
    <source>
        <dbReference type="SAM" id="SignalP"/>
    </source>
</evidence>
<evidence type="ECO:0000259" key="5">
    <source>
        <dbReference type="Pfam" id="PF00007"/>
    </source>
</evidence>
<dbReference type="InterPro" id="IPR006208">
    <property type="entry name" value="Glyco_hormone_CN"/>
</dbReference>
<keyword evidence="2" id="KW-0964">Secreted</keyword>
<dbReference type="InterPro" id="IPR029034">
    <property type="entry name" value="Cystine-knot_cytokine"/>
</dbReference>
<protein>
    <recommendedName>
        <fullName evidence="5">Glycoprotein hormone subunit beta domain-containing protein</fullName>
    </recommendedName>
</protein>
<feature type="domain" description="Glycoprotein hormone subunit beta" evidence="5">
    <location>
        <begin position="32"/>
        <end position="114"/>
    </location>
</feature>
<dbReference type="Proteomes" id="UP001163046">
    <property type="component" value="Unassembled WGS sequence"/>
</dbReference>
<dbReference type="SUPFAM" id="SSF57501">
    <property type="entry name" value="Cystine-knot cytokines"/>
    <property type="match status" value="1"/>
</dbReference>
<keyword evidence="3" id="KW-1015">Disulfide bond</keyword>